<dbReference type="EMBL" id="CAMXCT030004760">
    <property type="protein sequence ID" value="CAL4797589.1"/>
    <property type="molecule type" value="Genomic_DNA"/>
</dbReference>
<dbReference type="EMBL" id="CAMXCT020004760">
    <property type="protein sequence ID" value="CAL1163652.1"/>
    <property type="molecule type" value="Genomic_DNA"/>
</dbReference>
<organism evidence="1">
    <name type="scientific">Cladocopium goreaui</name>
    <dbReference type="NCBI Taxonomy" id="2562237"/>
    <lineage>
        <taxon>Eukaryota</taxon>
        <taxon>Sar</taxon>
        <taxon>Alveolata</taxon>
        <taxon>Dinophyceae</taxon>
        <taxon>Suessiales</taxon>
        <taxon>Symbiodiniaceae</taxon>
        <taxon>Cladocopium</taxon>
    </lineage>
</organism>
<protein>
    <submittedName>
        <fullName evidence="3">132 kDa protein</fullName>
    </submittedName>
</protein>
<gene>
    <name evidence="1" type="ORF">C1SCF055_LOCUS35556</name>
</gene>
<dbReference type="EMBL" id="CAMXCT010004760">
    <property type="protein sequence ID" value="CAI4010277.1"/>
    <property type="molecule type" value="Genomic_DNA"/>
</dbReference>
<comment type="caution">
    <text evidence="1">The sequence shown here is derived from an EMBL/GenBank/DDBJ whole genome shotgun (WGS) entry which is preliminary data.</text>
</comment>
<dbReference type="Proteomes" id="UP001152797">
    <property type="component" value="Unassembled WGS sequence"/>
</dbReference>
<accession>A0A9P1DIY3</accession>
<keyword evidence="4" id="KW-1185">Reference proteome</keyword>
<name>A0A9P1DIY3_9DINO</name>
<reference evidence="1" key="1">
    <citation type="submission" date="2022-10" db="EMBL/GenBank/DDBJ databases">
        <authorList>
            <person name="Chen Y."/>
            <person name="Dougan E. K."/>
            <person name="Chan C."/>
            <person name="Rhodes N."/>
            <person name="Thang M."/>
        </authorList>
    </citation>
    <scope>NUCLEOTIDE SEQUENCE</scope>
</reference>
<evidence type="ECO:0000313" key="3">
    <source>
        <dbReference type="EMBL" id="CAL4797589.1"/>
    </source>
</evidence>
<evidence type="ECO:0000313" key="1">
    <source>
        <dbReference type="EMBL" id="CAI4010277.1"/>
    </source>
</evidence>
<evidence type="ECO:0000313" key="2">
    <source>
        <dbReference type="EMBL" id="CAL1163652.1"/>
    </source>
</evidence>
<dbReference type="AlphaFoldDB" id="A0A9P1DIY3"/>
<dbReference type="OrthoDB" id="422033at2759"/>
<evidence type="ECO:0000313" key="4">
    <source>
        <dbReference type="Proteomes" id="UP001152797"/>
    </source>
</evidence>
<sequence>MCRRSHVSGPLVHCLRVHCLQGAHGPLSRSSPLRRGPLAHRAGLDRQRSRLGAPGPCACGRGGCLDLLLGNGLSAELGATVVFGWVRPGILALLHPAHRFIRPSNVAAHTALTVAATGTLSDAGLPSQGSLSAAFALFPAAATEMLCGLLAGPPTKACVTTWMTTAPAEYLQPHRLDLCSVCGLLVGRRYNGVHPRCRPHSRHHVANHGHASAQDPGLPSFSTIMGHTAPTLRHVPHVARAAWAQCLARAVAAAATTNTGPAWQELLMLPKAVLAAPLRGGGRHHKQAALSTLRRCQRWLAGERMELWDELVQPRPSRARADGVELAAQHTCCCALAAEGELSRACAALTEPPPLPPSRATLEALAAQHPQAAPPDVAQLGLARPAAVPEVTKENVVRGVRSFSRASAPGPSGLRADHLKETLSTAHGDEVASHLVALCQLLARGEAPALVAPHLAGARLHALPKKQGGVRPIAVGETLRRLVSKVLCQAVREDAVNHFWPLQTRAAFPGLACWADWSAVDFSLFPAGFAVKGAAFDLLGAPIGDSEYCTQATLSDKVQKAGKVLDALGELDNPQVSLQLLRHCASFTELVHNMRTTPAGLHSAALVAFDGKVRACLESIGCFPVPDRIWQQATLGVKHGGLGLRQCAVHATAAYLASVATTQEACRGLDGRYNPDWPTSSATAATYKAVVLEADRFRGDQAHRQQALSAALDKAQLAQLLVTAEDASGRAHLQLLQQPAAGAWLLARPSPALGLDLDPAFFRVLLRFRLRIPVASSDGYCPLCDGIADRFGDHARACPCGGDRTKRHNRLRTVLAAKATAAGLSPEVEKMGLLPERPEELGASEVGRPSVSQRRPADVYLPNWGAYGPAAMDLAATSGMRGSVLATSAGDGASAAANYEIRKKIHHNTAQLCAGQGLQFIPLVVEACGGGWGPTAVATFRKLGALHASRLGMSASDGAEQLFQALSVALQRENARAVLRRLAESSDSVPSLAEP</sequence>
<reference evidence="2" key="2">
    <citation type="submission" date="2024-04" db="EMBL/GenBank/DDBJ databases">
        <authorList>
            <person name="Chen Y."/>
            <person name="Shah S."/>
            <person name="Dougan E. K."/>
            <person name="Thang M."/>
            <person name="Chan C."/>
        </authorList>
    </citation>
    <scope>NUCLEOTIDE SEQUENCE [LARGE SCALE GENOMIC DNA]</scope>
</reference>
<proteinExistence type="predicted"/>
<dbReference type="PANTHER" id="PTHR48462">
    <property type="entry name" value="PROTEIN, PUTATIVE-RELATED"/>
    <property type="match status" value="1"/>
</dbReference>
<dbReference type="PANTHER" id="PTHR48462:SF1">
    <property type="entry name" value="PROTEIN, PUTATIVE-RELATED"/>
    <property type="match status" value="1"/>
</dbReference>